<feature type="region of interest" description="Disordered" evidence="7">
    <location>
        <begin position="222"/>
        <end position="290"/>
    </location>
</feature>
<accession>A0A2P6TPW2</accession>
<dbReference type="PANTHER" id="PTHR10071">
    <property type="entry name" value="TRANSCRIPTION FACTOR GATA FAMILY MEMBER"/>
    <property type="match status" value="1"/>
</dbReference>
<dbReference type="PROSITE" id="PS50114">
    <property type="entry name" value="GATA_ZN_FINGER_2"/>
    <property type="match status" value="2"/>
</dbReference>
<dbReference type="GO" id="GO:0000981">
    <property type="term" value="F:DNA-binding transcription factor activity, RNA polymerase II-specific"/>
    <property type="evidence" value="ECO:0007669"/>
    <property type="project" value="TreeGrafter"/>
</dbReference>
<dbReference type="Pfam" id="PF00320">
    <property type="entry name" value="GATA"/>
    <property type="match status" value="2"/>
</dbReference>
<gene>
    <name evidence="9" type="ORF">C2E21_5116</name>
</gene>
<feature type="region of interest" description="Disordered" evidence="7">
    <location>
        <begin position="401"/>
        <end position="437"/>
    </location>
</feature>
<evidence type="ECO:0000256" key="1">
    <source>
        <dbReference type="ARBA" id="ARBA00004123"/>
    </source>
</evidence>
<dbReference type="InterPro" id="IPR013088">
    <property type="entry name" value="Znf_NHR/GATA"/>
</dbReference>
<feature type="compositionally biased region" description="Basic residues" evidence="7">
    <location>
        <begin position="222"/>
        <end position="234"/>
    </location>
</feature>
<sequence length="764" mass="78362">MATLSPARPGHNVALPQGMASSLVDSLLRHGDADMQALFWSAVWPQLEAAGWAAAPAPSPAAGAAASDALFYPPAAAGALPYSLHGVRATLQHLQANPQLLPAVGGLLGAGAPALPLEPEAGAVNVPVLPADAFPPEAFPLLLPVSAAAAAPTAPPAATASPKTLSGLSGGGPKVCENCGTSSTPLWRKDKQTGMLMCNACGIFFKHHQKHRPVELALLPARHHAQHGSSHHRAGAADSDGEEGAAAWEPHRARRRTLPAAESDYSEQSDQDTEGRRRPQRPRRAARQAAEEYLHELAGDAAAAAPAVGAVPAAAGGESLDAGAYESDGGSELSSVQLLDEATAERQRVALIERLVKEALTADFEGAIEGLKSLKQARITDPATGQSYGLVRLYADPGEPAAALAHPHKPAHKPARHANPRPSSHGHGGGKPSQACFNCGTTSTPLWRKERETGHMYCNACGIYKKTHGVERPLGTARFKQYAGPGPQAKGKRGKGGKAKRGKGGSPPMHSDSEAEPEVAEEWASDAELAAEAAEEEGQQQRQRRRPAAAAPEPAAAAAAAEEEQRTISGRPVRPPRSRLGEAAAVTSPELAAAEAAQLAEAEAVEAIRRQTQLPTVPGLSLFKAAPVAVPAPVLPPVLLQQAPLLPTTQQGTTLSTSSDASAYSQPAAGAQPAGGAGGATASSLPAAYGVPVHSVLGSGIDAGLAMLPPMPGMPLPLTALGAWPATPQHVAGVPQLQWAAPLPPRYGNPALGGTPLPGMPLQP</sequence>
<protein>
    <submittedName>
        <fullName evidence="9">GATA transcription factor</fullName>
    </submittedName>
</protein>
<dbReference type="CDD" id="cd00202">
    <property type="entry name" value="ZnF_GATA"/>
    <property type="match status" value="2"/>
</dbReference>
<evidence type="ECO:0000256" key="7">
    <source>
        <dbReference type="SAM" id="MobiDB-lite"/>
    </source>
</evidence>
<dbReference type="GO" id="GO:0000122">
    <property type="term" value="P:negative regulation of transcription by RNA polymerase II"/>
    <property type="evidence" value="ECO:0007669"/>
    <property type="project" value="TreeGrafter"/>
</dbReference>
<keyword evidence="2" id="KW-0479">Metal-binding</keyword>
<evidence type="ECO:0000256" key="3">
    <source>
        <dbReference type="ARBA" id="ARBA00022771"/>
    </source>
</evidence>
<keyword evidence="3 6" id="KW-0863">Zinc-finger</keyword>
<dbReference type="InterPro" id="IPR000679">
    <property type="entry name" value="Znf_GATA"/>
</dbReference>
<comment type="subcellular location">
    <subcellularLocation>
        <location evidence="1">Nucleus</location>
    </subcellularLocation>
</comment>
<feature type="compositionally biased region" description="Acidic residues" evidence="7">
    <location>
        <begin position="514"/>
        <end position="525"/>
    </location>
</feature>
<reference evidence="9 10" key="1">
    <citation type="journal article" date="2018" name="Plant J.">
        <title>Genome sequences of Chlorella sorokiniana UTEX 1602 and Micractinium conductrix SAG 241.80: implications to maltose excretion by a green alga.</title>
        <authorList>
            <person name="Arriola M.B."/>
            <person name="Velmurugan N."/>
            <person name="Zhang Y."/>
            <person name="Plunkett M.H."/>
            <person name="Hondzo H."/>
            <person name="Barney B.M."/>
        </authorList>
    </citation>
    <scope>NUCLEOTIDE SEQUENCE [LARGE SCALE GENOMIC DNA]</scope>
    <source>
        <strain evidence="10">UTEX 1602</strain>
    </source>
</reference>
<evidence type="ECO:0000259" key="8">
    <source>
        <dbReference type="PROSITE" id="PS50114"/>
    </source>
</evidence>
<dbReference type="Gene3D" id="3.30.50.10">
    <property type="entry name" value="Erythroid Transcription Factor GATA-1, subunit A"/>
    <property type="match status" value="2"/>
</dbReference>
<dbReference type="SUPFAM" id="SSF57716">
    <property type="entry name" value="Glucocorticoid receptor-like (DNA-binding domain)"/>
    <property type="match status" value="2"/>
</dbReference>
<evidence type="ECO:0000256" key="6">
    <source>
        <dbReference type="PROSITE-ProRule" id="PRU00094"/>
    </source>
</evidence>
<evidence type="ECO:0000256" key="5">
    <source>
        <dbReference type="ARBA" id="ARBA00023242"/>
    </source>
</evidence>
<dbReference type="SMART" id="SM00401">
    <property type="entry name" value="ZnF_GATA"/>
    <property type="match status" value="2"/>
</dbReference>
<organism evidence="9 10">
    <name type="scientific">Chlorella sorokiniana</name>
    <name type="common">Freshwater green alga</name>
    <dbReference type="NCBI Taxonomy" id="3076"/>
    <lineage>
        <taxon>Eukaryota</taxon>
        <taxon>Viridiplantae</taxon>
        <taxon>Chlorophyta</taxon>
        <taxon>core chlorophytes</taxon>
        <taxon>Trebouxiophyceae</taxon>
        <taxon>Chlorellales</taxon>
        <taxon>Chlorellaceae</taxon>
        <taxon>Chlorella clade</taxon>
        <taxon>Chlorella</taxon>
    </lineage>
</organism>
<keyword evidence="5" id="KW-0539">Nucleus</keyword>
<feature type="domain" description="GATA-type" evidence="8">
    <location>
        <begin position="430"/>
        <end position="474"/>
    </location>
</feature>
<keyword evidence="10" id="KW-1185">Reference proteome</keyword>
<feature type="compositionally biased region" description="Basic residues" evidence="7">
    <location>
        <begin position="406"/>
        <end position="419"/>
    </location>
</feature>
<dbReference type="AlphaFoldDB" id="A0A2P6TPW2"/>
<dbReference type="PANTHER" id="PTHR10071:SF281">
    <property type="entry name" value="BOX A-BINDING FACTOR-RELATED"/>
    <property type="match status" value="1"/>
</dbReference>
<feature type="region of interest" description="Disordered" evidence="7">
    <location>
        <begin position="478"/>
        <end position="583"/>
    </location>
</feature>
<evidence type="ECO:0000313" key="10">
    <source>
        <dbReference type="Proteomes" id="UP000239899"/>
    </source>
</evidence>
<dbReference type="GO" id="GO:0008270">
    <property type="term" value="F:zinc ion binding"/>
    <property type="evidence" value="ECO:0007669"/>
    <property type="project" value="UniProtKB-KW"/>
</dbReference>
<dbReference type="InterPro" id="IPR039355">
    <property type="entry name" value="Transcription_factor_GATA"/>
</dbReference>
<feature type="compositionally biased region" description="Basic residues" evidence="7">
    <location>
        <begin position="490"/>
        <end position="503"/>
    </location>
</feature>
<feature type="region of interest" description="Disordered" evidence="7">
    <location>
        <begin position="650"/>
        <end position="682"/>
    </location>
</feature>
<dbReference type="Proteomes" id="UP000239899">
    <property type="component" value="Unassembled WGS sequence"/>
</dbReference>
<dbReference type="GO" id="GO:0000978">
    <property type="term" value="F:RNA polymerase II cis-regulatory region sequence-specific DNA binding"/>
    <property type="evidence" value="ECO:0007669"/>
    <property type="project" value="TreeGrafter"/>
</dbReference>
<feature type="compositionally biased region" description="Low complexity" evidence="7">
    <location>
        <begin position="650"/>
        <end position="672"/>
    </location>
</feature>
<name>A0A2P6TPW2_CHLSO</name>
<feature type="domain" description="GATA-type" evidence="8">
    <location>
        <begin position="176"/>
        <end position="214"/>
    </location>
</feature>
<dbReference type="GO" id="GO:0005634">
    <property type="term" value="C:nucleus"/>
    <property type="evidence" value="ECO:0007669"/>
    <property type="project" value="UniProtKB-SubCell"/>
</dbReference>
<evidence type="ECO:0000256" key="4">
    <source>
        <dbReference type="ARBA" id="ARBA00022833"/>
    </source>
</evidence>
<dbReference type="STRING" id="3076.A0A2P6TPW2"/>
<dbReference type="OrthoDB" id="515866at2759"/>
<dbReference type="EMBL" id="LHPG02000009">
    <property type="protein sequence ID" value="PRW56076.1"/>
    <property type="molecule type" value="Genomic_DNA"/>
</dbReference>
<dbReference type="PROSITE" id="PS00344">
    <property type="entry name" value="GATA_ZN_FINGER_1"/>
    <property type="match status" value="2"/>
</dbReference>
<feature type="compositionally biased region" description="Low complexity" evidence="7">
    <location>
        <begin position="548"/>
        <end position="560"/>
    </location>
</feature>
<evidence type="ECO:0000256" key="2">
    <source>
        <dbReference type="ARBA" id="ARBA00022723"/>
    </source>
</evidence>
<keyword evidence="4" id="KW-0862">Zinc</keyword>
<comment type="caution">
    <text evidence="9">The sequence shown here is derived from an EMBL/GenBank/DDBJ whole genome shotgun (WGS) entry which is preliminary data.</text>
</comment>
<evidence type="ECO:0000313" key="9">
    <source>
        <dbReference type="EMBL" id="PRW56076.1"/>
    </source>
</evidence>
<dbReference type="GO" id="GO:0045944">
    <property type="term" value="P:positive regulation of transcription by RNA polymerase II"/>
    <property type="evidence" value="ECO:0007669"/>
    <property type="project" value="TreeGrafter"/>
</dbReference>
<proteinExistence type="predicted"/>